<evidence type="ECO:0000313" key="3">
    <source>
        <dbReference type="Proteomes" id="UP000240424"/>
    </source>
</evidence>
<dbReference type="STRING" id="1841861.GCA_900157365_05814"/>
<dbReference type="EMBL" id="FUEZ01000003">
    <property type="protein sequence ID" value="SPM39429.1"/>
    <property type="molecule type" value="Genomic_DNA"/>
</dbReference>
<keyword evidence="3" id="KW-1185">Reference proteome</keyword>
<sequence>VGDSSNAPNVPKDARKTTEEQRETEELLEHRDDDPDAPGLHQSRHQTADETTR</sequence>
<reference evidence="2 3" key="1">
    <citation type="submission" date="2017-01" db="EMBL/GenBank/DDBJ databases">
        <authorList>
            <consortium name="Urmite Genomes"/>
        </authorList>
    </citation>
    <scope>NUCLEOTIDE SEQUENCE [LARGE SCALE GENOMIC DNA]</scope>
    <source>
        <strain evidence="2 3">AB215</strain>
    </source>
</reference>
<dbReference type="Proteomes" id="UP000240424">
    <property type="component" value="Unassembled WGS sequence"/>
</dbReference>
<dbReference type="AlphaFoldDB" id="A0A2U3P6P9"/>
<protein>
    <submittedName>
        <fullName evidence="2">Uncharacterized protein</fullName>
    </submittedName>
</protein>
<evidence type="ECO:0000313" key="2">
    <source>
        <dbReference type="EMBL" id="SPM39429.1"/>
    </source>
</evidence>
<proteinExistence type="predicted"/>
<accession>A0A2U3P6P9</accession>
<gene>
    <name evidence="2" type="ORF">MNAB215_1612</name>
</gene>
<organism evidence="2 3">
    <name type="scientific">Mycobacterium numidiamassiliense</name>
    <dbReference type="NCBI Taxonomy" id="1841861"/>
    <lineage>
        <taxon>Bacteria</taxon>
        <taxon>Bacillati</taxon>
        <taxon>Actinomycetota</taxon>
        <taxon>Actinomycetes</taxon>
        <taxon>Mycobacteriales</taxon>
        <taxon>Mycobacteriaceae</taxon>
        <taxon>Mycobacterium</taxon>
    </lineage>
</organism>
<feature type="non-terminal residue" evidence="2">
    <location>
        <position position="1"/>
    </location>
</feature>
<name>A0A2U3P6P9_9MYCO</name>
<feature type="region of interest" description="Disordered" evidence="1">
    <location>
        <begin position="1"/>
        <end position="53"/>
    </location>
</feature>
<feature type="compositionally biased region" description="Basic and acidic residues" evidence="1">
    <location>
        <begin position="12"/>
        <end position="33"/>
    </location>
</feature>
<evidence type="ECO:0000256" key="1">
    <source>
        <dbReference type="SAM" id="MobiDB-lite"/>
    </source>
</evidence>